<dbReference type="Gene3D" id="3.20.20.80">
    <property type="entry name" value="Glycosidases"/>
    <property type="match status" value="1"/>
</dbReference>
<dbReference type="EMBL" id="MCFD01000004">
    <property type="protein sequence ID" value="ORX71287.1"/>
    <property type="molecule type" value="Genomic_DNA"/>
</dbReference>
<sequence length="1362" mass="152216">MSENQQPTNLSIGSGDIALRLTRSTLLPSSPNCPSLSSRPPGDLPKVALDVEALLASASPPLLPDAEQQIEGLLSAVLATPSTPLLPPSDLEFLLPATAAPSAAPKSPSPASTVVEDSLGPCTVFSMPESEVAGWLNREQVTGNFRFVQCGGKKKRVHGWYWKYVCHCYGRPEVKVRAKKGKRVRAGRIAKAARASKKVGCPCAAYITCAYDGTATHSAQKHRRRESQQFSPEASPTLTVTGDEPTANIPLLLELPGSDVPSKESALLPGVQVATQPSAGVEQWMALWKTLGHLPFVESAPFSFGFTTVPSLVLSLERAMGTNINGYPLYTLSVVSTETSSSEPLAYLTCLLDPDDIAGHTAINLVFGSECLVLWAMDRLKAWWLADALPVHTHARALNYSNGRLVEEVIWALLTLAIEGDPHRRPPKPPMRFNALSNLCTKTVRRVCATLFYLAAAASLCMHALAVKHEDFKTCEQAAFCRRHRTFAELALKQPSSSSSYSVLESTVKLDAHRLVAQVQSREAKVPLQLEVTFLESGTVRVRVQEADPLRPRFDDTQKYPESLKMTSATVDGRVQHTVKYADGGFSVRLTEQPWALEYLQEGQPAIQLNTKGFFNFEHQREKTDVDDVDGGWEETFNTWTDSKPRGPESFGLDISFRGFEHVYGIPEHASPTSLKTTRGGSDAYTQPYRLWNLDVFEYEHDSPMALYGAIPFMVAHRAEATVGVFWLNAAETWIDVTREKAGALGGLFGGAKDPEVATHWVSESGVMDVFLLPGPSVADMYRQYAELVEPTPLPREFALGYHQCRWNYLDQNDVLTVNKKLEESKIPYDVLWLDIEHTDGKRYFTWDSAKFPDPVAMQQQLAAGGHRLVNVVDPHIKHDPEYRVWKEANDSGFFVKNKAGSDNYQGWCWPGDSNWVDYLNPNASQWISEQFHLDKYAGSTKDLFVWNDMNEPSVFNGPEISMEKDITHYGGWEHRDVHNIFGMLYHKATADGLRTRESPNMRPFVLSRAYFAGSQRYGAIWTGDNAANWEHLRASVPMILSNNIAGMHFSGADVGGFFGNPDAELLTRWYQLGIWYPFFRAHAHIDTKRREPYLLGEPYTSIIRDAVRERYRLLPYWYSLFREASQTGMPLVRPMWMEFPGEAALFADDSAFMVGPALMVVPVTSPDMATVDVRFPTQQTWYSWETHAIFSGPLKRQFLPTLETTLVFVKGGSIVPTRDRHRASSALMKRDPFTLYVFPNRLGMATGRLYVDDGDSFDYAHGAFVERELSFANATLTSRSLQEPTDETPERSAFLEQIKKVRVERVVIMGLRNPIAWATVREGDDVRKIAVDYQGAKKDSELVIRDPAVLITNDWSIELSQ</sequence>
<dbReference type="STRING" id="61395.A0A1Y1WCL1"/>
<organism evidence="14 15">
    <name type="scientific">Linderina pennispora</name>
    <dbReference type="NCBI Taxonomy" id="61395"/>
    <lineage>
        <taxon>Eukaryota</taxon>
        <taxon>Fungi</taxon>
        <taxon>Fungi incertae sedis</taxon>
        <taxon>Zoopagomycota</taxon>
        <taxon>Kickxellomycotina</taxon>
        <taxon>Kickxellomycetes</taxon>
        <taxon>Kickxellales</taxon>
        <taxon>Kickxellaceae</taxon>
        <taxon>Linderina</taxon>
    </lineage>
</organism>
<evidence type="ECO:0000256" key="3">
    <source>
        <dbReference type="ARBA" id="ARBA00007806"/>
    </source>
</evidence>
<dbReference type="Pfam" id="PF13802">
    <property type="entry name" value="Gal_mutarotas_2"/>
    <property type="match status" value="1"/>
</dbReference>
<dbReference type="Pfam" id="PF21365">
    <property type="entry name" value="Glyco_hydro_31_3rd"/>
    <property type="match status" value="1"/>
</dbReference>
<dbReference type="CDD" id="cd14752">
    <property type="entry name" value="GH31_N"/>
    <property type="match status" value="1"/>
</dbReference>
<gene>
    <name evidence="14" type="ORF">DL89DRAFT_291820</name>
</gene>
<feature type="domain" description="Glycoside hydrolase family 31 N-terminal" evidence="12">
    <location>
        <begin position="530"/>
        <end position="736"/>
    </location>
</feature>
<dbReference type="OrthoDB" id="5839090at2759"/>
<comment type="subcellular location">
    <subcellularLocation>
        <location evidence="1">Endoplasmic reticulum</location>
    </subcellularLocation>
</comment>
<dbReference type="CDD" id="cd06603">
    <property type="entry name" value="GH31_GANC_GANAB_alpha"/>
    <property type="match status" value="1"/>
</dbReference>
<dbReference type="PANTHER" id="PTHR22762:SF54">
    <property type="entry name" value="BCDNA.GH04962"/>
    <property type="match status" value="1"/>
</dbReference>
<dbReference type="SUPFAM" id="SSF51445">
    <property type="entry name" value="(Trans)glycosidases"/>
    <property type="match status" value="1"/>
</dbReference>
<evidence type="ECO:0000259" key="12">
    <source>
        <dbReference type="Pfam" id="PF13802"/>
    </source>
</evidence>
<feature type="domain" description="Glycoside hydrolase family 31 TIM barrel" evidence="11">
    <location>
        <begin position="792"/>
        <end position="1121"/>
    </location>
</feature>
<keyword evidence="8" id="KW-0326">Glycosidase</keyword>
<dbReference type="InterPro" id="IPR048395">
    <property type="entry name" value="Glyco_hydro_31_C"/>
</dbReference>
<comment type="similarity">
    <text evidence="3">Belongs to the glycosyl hydrolase 31 family.</text>
</comment>
<protein>
    <recommendedName>
        <fullName evidence="9">Glucosidase II subunit alpha</fullName>
    </recommendedName>
</protein>
<dbReference type="FunFam" id="3.20.20.80:FF:000046">
    <property type="entry name" value="Glucosidase alpha, neutral C"/>
    <property type="match status" value="1"/>
</dbReference>
<evidence type="ECO:0000256" key="5">
    <source>
        <dbReference type="ARBA" id="ARBA00022801"/>
    </source>
</evidence>
<feature type="region of interest" description="Disordered" evidence="10">
    <location>
        <begin position="220"/>
        <end position="243"/>
    </location>
</feature>
<dbReference type="PROSITE" id="PS00129">
    <property type="entry name" value="GLYCOSYL_HYDROL_F31_1"/>
    <property type="match status" value="1"/>
</dbReference>
<keyword evidence="4" id="KW-0732">Signal</keyword>
<dbReference type="Gene3D" id="2.60.40.1180">
    <property type="entry name" value="Golgi alpha-mannosidase II"/>
    <property type="match status" value="2"/>
</dbReference>
<comment type="caution">
    <text evidence="14">The sequence shown here is derived from an EMBL/GenBank/DDBJ whole genome shotgun (WGS) entry which is preliminary data.</text>
</comment>
<dbReference type="InterPro" id="IPR013780">
    <property type="entry name" value="Glyco_hydro_b"/>
</dbReference>
<evidence type="ECO:0000313" key="14">
    <source>
        <dbReference type="EMBL" id="ORX71287.1"/>
    </source>
</evidence>
<reference evidence="14 15" key="1">
    <citation type="submission" date="2016-07" db="EMBL/GenBank/DDBJ databases">
        <title>Pervasive Adenine N6-methylation of Active Genes in Fungi.</title>
        <authorList>
            <consortium name="DOE Joint Genome Institute"/>
            <person name="Mondo S.J."/>
            <person name="Dannebaum R.O."/>
            <person name="Kuo R.C."/>
            <person name="Labutti K."/>
            <person name="Haridas S."/>
            <person name="Kuo A."/>
            <person name="Salamov A."/>
            <person name="Ahrendt S.R."/>
            <person name="Lipzen A."/>
            <person name="Sullivan W."/>
            <person name="Andreopoulos W.B."/>
            <person name="Clum A."/>
            <person name="Lindquist E."/>
            <person name="Daum C."/>
            <person name="Ramamoorthy G.K."/>
            <person name="Gryganskyi A."/>
            <person name="Culley D."/>
            <person name="Magnuson J.K."/>
            <person name="James T.Y."/>
            <person name="O'Malley M.A."/>
            <person name="Stajich J.E."/>
            <person name="Spatafora J.W."/>
            <person name="Visel A."/>
            <person name="Grigoriev I.V."/>
        </authorList>
    </citation>
    <scope>NUCLEOTIDE SEQUENCE [LARGE SCALE GENOMIC DNA]</scope>
    <source>
        <strain evidence="14 15">ATCC 12442</strain>
    </source>
</reference>
<feature type="compositionally biased region" description="Polar residues" evidence="10">
    <location>
        <begin position="228"/>
        <end position="240"/>
    </location>
</feature>
<evidence type="ECO:0000256" key="6">
    <source>
        <dbReference type="ARBA" id="ARBA00022824"/>
    </source>
</evidence>
<evidence type="ECO:0000256" key="4">
    <source>
        <dbReference type="ARBA" id="ARBA00022729"/>
    </source>
</evidence>
<accession>A0A1Y1WCL1</accession>
<keyword evidence="6" id="KW-0256">Endoplasmic reticulum</keyword>
<dbReference type="InterPro" id="IPR025887">
    <property type="entry name" value="Glyco_hydro_31_N_dom"/>
</dbReference>
<evidence type="ECO:0000256" key="8">
    <source>
        <dbReference type="ARBA" id="ARBA00023295"/>
    </source>
</evidence>
<name>A0A1Y1WCL1_9FUNG</name>
<dbReference type="GO" id="GO:0090599">
    <property type="term" value="F:alpha-glucosidase activity"/>
    <property type="evidence" value="ECO:0007669"/>
    <property type="project" value="TreeGrafter"/>
</dbReference>
<evidence type="ECO:0000313" key="15">
    <source>
        <dbReference type="Proteomes" id="UP000193922"/>
    </source>
</evidence>
<comment type="pathway">
    <text evidence="2">Glycan metabolism; N-glycan metabolism.</text>
</comment>
<dbReference type="GO" id="GO:0005975">
    <property type="term" value="P:carbohydrate metabolic process"/>
    <property type="evidence" value="ECO:0007669"/>
    <property type="project" value="InterPro"/>
</dbReference>
<keyword evidence="7" id="KW-0325">Glycoprotein</keyword>
<dbReference type="InterPro" id="IPR011013">
    <property type="entry name" value="Gal_mutarotase_sf_dom"/>
</dbReference>
<evidence type="ECO:0000259" key="11">
    <source>
        <dbReference type="Pfam" id="PF01055"/>
    </source>
</evidence>
<evidence type="ECO:0000256" key="2">
    <source>
        <dbReference type="ARBA" id="ARBA00004833"/>
    </source>
</evidence>
<keyword evidence="15" id="KW-1185">Reference proteome</keyword>
<dbReference type="InterPro" id="IPR017853">
    <property type="entry name" value="GH"/>
</dbReference>
<dbReference type="RefSeq" id="XP_040744802.1">
    <property type="nucleotide sequence ID" value="XM_040890235.1"/>
</dbReference>
<dbReference type="InterPro" id="IPR000322">
    <property type="entry name" value="Glyco_hydro_31_TIM"/>
</dbReference>
<dbReference type="GO" id="GO:0017177">
    <property type="term" value="C:glucosidase II complex"/>
    <property type="evidence" value="ECO:0007669"/>
    <property type="project" value="TreeGrafter"/>
</dbReference>
<keyword evidence="5" id="KW-0378">Hydrolase</keyword>
<dbReference type="PANTHER" id="PTHR22762">
    <property type="entry name" value="ALPHA-GLUCOSIDASE"/>
    <property type="match status" value="1"/>
</dbReference>
<dbReference type="SUPFAM" id="SSF51011">
    <property type="entry name" value="Glycosyl hydrolase domain"/>
    <property type="match status" value="1"/>
</dbReference>
<dbReference type="InterPro" id="IPR030458">
    <property type="entry name" value="Glyco_hydro_31_AS"/>
</dbReference>
<dbReference type="SUPFAM" id="SSF74650">
    <property type="entry name" value="Galactose mutarotase-like"/>
    <property type="match status" value="1"/>
</dbReference>
<dbReference type="GO" id="GO:0030246">
    <property type="term" value="F:carbohydrate binding"/>
    <property type="evidence" value="ECO:0007669"/>
    <property type="project" value="InterPro"/>
</dbReference>
<dbReference type="GeneID" id="63806883"/>
<feature type="domain" description="Glycosyl hydrolase family 31 C-terminal" evidence="13">
    <location>
        <begin position="1129"/>
        <end position="1216"/>
    </location>
</feature>
<evidence type="ECO:0000256" key="10">
    <source>
        <dbReference type="SAM" id="MobiDB-lite"/>
    </source>
</evidence>
<dbReference type="Gene3D" id="2.60.40.1760">
    <property type="entry name" value="glycosyl hydrolase (family 31)"/>
    <property type="match status" value="1"/>
</dbReference>
<evidence type="ECO:0000259" key="13">
    <source>
        <dbReference type="Pfam" id="PF21365"/>
    </source>
</evidence>
<evidence type="ECO:0000256" key="9">
    <source>
        <dbReference type="ARBA" id="ARBA00042895"/>
    </source>
</evidence>
<evidence type="ECO:0000256" key="1">
    <source>
        <dbReference type="ARBA" id="ARBA00004240"/>
    </source>
</evidence>
<proteinExistence type="inferred from homology"/>
<evidence type="ECO:0000256" key="7">
    <source>
        <dbReference type="ARBA" id="ARBA00023180"/>
    </source>
</evidence>
<dbReference type="GO" id="GO:0006491">
    <property type="term" value="P:N-glycan processing"/>
    <property type="evidence" value="ECO:0007669"/>
    <property type="project" value="TreeGrafter"/>
</dbReference>
<dbReference type="Pfam" id="PF01055">
    <property type="entry name" value="Glyco_hydro_31_2nd"/>
    <property type="match status" value="1"/>
</dbReference>
<dbReference type="Proteomes" id="UP000193922">
    <property type="component" value="Unassembled WGS sequence"/>
</dbReference>